<evidence type="ECO:0000313" key="1">
    <source>
        <dbReference type="EMBL" id="BBH42750.1"/>
    </source>
</evidence>
<gene>
    <name evidence="1" type="ORF">myaer102_54160</name>
</gene>
<evidence type="ECO:0000313" key="2">
    <source>
        <dbReference type="Proteomes" id="UP000278152"/>
    </source>
</evidence>
<protein>
    <submittedName>
        <fullName evidence="1">Uncharacterized protein</fullName>
    </submittedName>
</protein>
<sequence length="109" mass="12025">MEYQNFSLIKEDIQADACGRISLGTECSNRHYRILMNASGELLLVPMVAILGGELWAFQNPRVRESLKRGLAEARTGNFAEETVDLGAMLKLAESIPDEVEEGSISPLQ</sequence>
<reference evidence="1 2" key="1">
    <citation type="submission" date="2018-11" db="EMBL/GenBank/DDBJ databases">
        <title>Complete genome sequence of Microcystis aeruginosa NIES-102.</title>
        <authorList>
            <person name="Yamaguchi H."/>
            <person name="Suzuki S."/>
            <person name="Kawachi M."/>
        </authorList>
    </citation>
    <scope>NUCLEOTIDE SEQUENCE [LARGE SCALE GENOMIC DNA]</scope>
    <source>
        <strain evidence="1 2">NIES-102</strain>
    </source>
</reference>
<organism evidence="1 2">
    <name type="scientific">Microcystis viridis NIES-102</name>
    <dbReference type="NCBI Taxonomy" id="213615"/>
    <lineage>
        <taxon>Bacteria</taxon>
        <taxon>Bacillati</taxon>
        <taxon>Cyanobacteriota</taxon>
        <taxon>Cyanophyceae</taxon>
        <taxon>Oscillatoriophycideae</taxon>
        <taxon>Chroococcales</taxon>
        <taxon>Microcystaceae</taxon>
        <taxon>Microcystis</taxon>
    </lineage>
</organism>
<dbReference type="RefSeq" id="WP_125732565.1">
    <property type="nucleotide sequence ID" value="NZ_AP019314.1"/>
</dbReference>
<dbReference type="EMBL" id="AP019314">
    <property type="protein sequence ID" value="BBH42750.1"/>
    <property type="molecule type" value="Genomic_DNA"/>
</dbReference>
<accession>A0A3G9K8K8</accession>
<dbReference type="KEGG" id="mvz:myaer102_54160"/>
<dbReference type="AlphaFoldDB" id="A0A3G9K8K8"/>
<dbReference type="Proteomes" id="UP000278152">
    <property type="component" value="Chromosome"/>
</dbReference>
<proteinExistence type="predicted"/>
<name>A0A3G9K8K8_MICVR</name>